<organism evidence="1">
    <name type="scientific">marine sediment metagenome</name>
    <dbReference type="NCBI Taxonomy" id="412755"/>
    <lineage>
        <taxon>unclassified sequences</taxon>
        <taxon>metagenomes</taxon>
        <taxon>ecological metagenomes</taxon>
    </lineage>
</organism>
<sequence>MPRTRLAANSSRHTRMMIGLGFKGGARNHATYLRKLTYSKAWNKAHHAAGIKASHKYYIKIQAEMGNQGLLSKSLYPMKYAAIKLQKRKDRANEARKELLRLQRLLPNRRGGRSSGPLTCNN</sequence>
<name>A0A0F8ZB30_9ZZZZ</name>
<evidence type="ECO:0000313" key="1">
    <source>
        <dbReference type="EMBL" id="KKK57281.1"/>
    </source>
</evidence>
<accession>A0A0F8ZB30</accession>
<dbReference type="AlphaFoldDB" id="A0A0F8ZB30"/>
<gene>
    <name evidence="1" type="ORF">LCGC14_3056040</name>
</gene>
<proteinExistence type="predicted"/>
<comment type="caution">
    <text evidence="1">The sequence shown here is derived from an EMBL/GenBank/DDBJ whole genome shotgun (WGS) entry which is preliminary data.</text>
</comment>
<protein>
    <submittedName>
        <fullName evidence="1">Uncharacterized protein</fullName>
    </submittedName>
</protein>
<dbReference type="EMBL" id="LAZR01064566">
    <property type="protein sequence ID" value="KKK57281.1"/>
    <property type="molecule type" value="Genomic_DNA"/>
</dbReference>
<reference evidence="1" key="1">
    <citation type="journal article" date="2015" name="Nature">
        <title>Complex archaea that bridge the gap between prokaryotes and eukaryotes.</title>
        <authorList>
            <person name="Spang A."/>
            <person name="Saw J.H."/>
            <person name="Jorgensen S.L."/>
            <person name="Zaremba-Niedzwiedzka K."/>
            <person name="Martijn J."/>
            <person name="Lind A.E."/>
            <person name="van Eijk R."/>
            <person name="Schleper C."/>
            <person name="Guy L."/>
            <person name="Ettema T.J."/>
        </authorList>
    </citation>
    <scope>NUCLEOTIDE SEQUENCE</scope>
</reference>